<gene>
    <name evidence="1" type="ORF">PMYSY11_0890</name>
</gene>
<dbReference type="EMBL" id="LR215729">
    <property type="protein sequence ID" value="VEV95937.1"/>
    <property type="molecule type" value="Genomic_DNA"/>
</dbReference>
<dbReference type="AlphaFoldDB" id="A0A653DZM8"/>
<organism evidence="1">
    <name type="scientific">Pseudomonas marincola</name>
    <dbReference type="NCBI Taxonomy" id="437900"/>
    <lineage>
        <taxon>Bacteria</taxon>
        <taxon>Pseudomonadati</taxon>
        <taxon>Pseudomonadota</taxon>
        <taxon>Gammaproteobacteria</taxon>
        <taxon>Pseudomonadales</taxon>
        <taxon>Pseudomonadaceae</taxon>
        <taxon>Pseudomonas</taxon>
    </lineage>
</organism>
<reference evidence="1" key="1">
    <citation type="submission" date="2019-02" db="EMBL/GenBank/DDBJ databases">
        <authorList>
            <consortium name="Genoscope - CEA"/>
            <person name="William W."/>
        </authorList>
    </citation>
    <scope>NUCLEOTIDE SEQUENCE [LARGE SCALE GENOMIC DNA]</scope>
    <source>
        <strain evidence="1">YSy11</strain>
    </source>
</reference>
<evidence type="ECO:0000313" key="1">
    <source>
        <dbReference type="EMBL" id="VEV95937.1"/>
    </source>
</evidence>
<protein>
    <submittedName>
        <fullName evidence="1">Uncharacterized protein</fullName>
    </submittedName>
</protein>
<proteinExistence type="predicted"/>
<accession>A0A653DZM8</accession>
<name>A0A653DZM8_9PSED</name>
<sequence length="81" mass="9191">MSWSCAVWFLIRVLIGVFGQRGRLDGLPPCGAIHPPSFGFVEIFRGGWINRRLIRHCDILVVRGLDFGLRVDRGIWATRSP</sequence>